<dbReference type="PANTHER" id="PTHR22093:SF0">
    <property type="entry name" value="LEUKOCYTE RECEPTOR CLUSTER MEMBER 1"/>
    <property type="match status" value="1"/>
</dbReference>
<name>F0V900_NEOCL</name>
<dbReference type="VEuPathDB" id="ToxoDB:NCLIV_006660"/>
<proteinExistence type="predicted"/>
<accession>F0V900</accession>
<evidence type="ECO:0000313" key="3">
    <source>
        <dbReference type="EMBL" id="CBZ50191.1"/>
    </source>
</evidence>
<dbReference type="RefSeq" id="XP_003880226.1">
    <property type="nucleotide sequence ID" value="XM_003880177.1"/>
</dbReference>
<reference evidence="3" key="1">
    <citation type="submission" date="2011-02" db="EMBL/GenBank/DDBJ databases">
        <authorList>
            <person name="Aslett M."/>
        </authorList>
    </citation>
    <scope>NUCLEOTIDE SEQUENCE</scope>
    <source>
        <strain evidence="3">Liverpool</strain>
    </source>
</reference>
<feature type="region of interest" description="Disordered" evidence="2">
    <location>
        <begin position="396"/>
        <end position="571"/>
    </location>
</feature>
<dbReference type="EMBL" id="FR823382">
    <property type="protein sequence ID" value="CBZ50191.1"/>
    <property type="molecule type" value="Genomic_DNA"/>
</dbReference>
<reference evidence="5" key="3">
    <citation type="journal article" date="2012" name="PLoS Pathog.">
        <title>Comparative genomics of the apicomplexan parasites Toxoplasma gondii and Neospora caninum: Coccidia differing in host range and transmission strategy.</title>
        <authorList>
            <person name="Reid A.J."/>
            <person name="Vermont S.J."/>
            <person name="Cotton J.A."/>
            <person name="Harris D."/>
            <person name="Hill-Cawthorne G.A."/>
            <person name="Konen-Waisman S."/>
            <person name="Latham S.M."/>
            <person name="Mourier T."/>
            <person name="Norton R."/>
            <person name="Quail M.A."/>
            <person name="Sanders M."/>
            <person name="Shanmugam D."/>
            <person name="Sohal A."/>
            <person name="Wasmuth J.D."/>
            <person name="Brunk B."/>
            <person name="Grigg M.E."/>
            <person name="Howard J.C."/>
            <person name="Parkinson J."/>
            <person name="Roos D.S."/>
            <person name="Trees A.J."/>
            <person name="Berriman M."/>
            <person name="Pain A."/>
            <person name="Wastling J.M."/>
        </authorList>
    </citation>
    <scope>NUCLEOTIDE SEQUENCE [LARGE SCALE GENOMIC DNA]</scope>
    <source>
        <strain evidence="5">Liverpool</strain>
    </source>
</reference>
<dbReference type="InParanoid" id="F0V900"/>
<feature type="region of interest" description="Disordered" evidence="2">
    <location>
        <begin position="62"/>
        <end position="89"/>
    </location>
</feature>
<keyword evidence="1" id="KW-0175">Coiled coil</keyword>
<dbReference type="EMBL" id="LN714476">
    <property type="protein sequence ID" value="CEL64793.1"/>
    <property type="molecule type" value="Genomic_DNA"/>
</dbReference>
<evidence type="ECO:0000256" key="2">
    <source>
        <dbReference type="SAM" id="MobiDB-lite"/>
    </source>
</evidence>
<reference evidence="3" key="2">
    <citation type="submission" date="2011-03" db="EMBL/GenBank/DDBJ databases">
        <title>Comparative genomics and transcriptomics of Neospora caninum and Toxoplasma gondii.</title>
        <authorList>
            <person name="Reid A.J."/>
            <person name="Sohal A."/>
            <person name="Harris D."/>
            <person name="Quail M."/>
            <person name="Sanders M."/>
            <person name="Berriman M."/>
            <person name="Wastling J.M."/>
            <person name="Pain A."/>
        </authorList>
    </citation>
    <scope>NUCLEOTIDE SEQUENCE</scope>
    <source>
        <strain evidence="3">Liverpool</strain>
    </source>
</reference>
<evidence type="ECO:0000313" key="4">
    <source>
        <dbReference type="EMBL" id="CEL64793.1"/>
    </source>
</evidence>
<evidence type="ECO:0000313" key="5">
    <source>
        <dbReference type="Proteomes" id="UP000007494"/>
    </source>
</evidence>
<evidence type="ECO:0000256" key="1">
    <source>
        <dbReference type="SAM" id="Coils"/>
    </source>
</evidence>
<keyword evidence="5" id="KW-1185">Reference proteome</keyword>
<protein>
    <recommendedName>
        <fullName evidence="6">CBF1-interacting co-repressor CIR N-terminal domain-containing protein</fullName>
    </recommendedName>
</protein>
<reference evidence="4" key="4">
    <citation type="journal article" date="2015" name="PLoS ONE">
        <title>Comprehensive Evaluation of Toxoplasma gondii VEG and Neospora caninum LIV Genomes with Tachyzoite Stage Transcriptome and Proteome Defines Novel Transcript Features.</title>
        <authorList>
            <person name="Ramaprasad A."/>
            <person name="Mourier T."/>
            <person name="Naeem R."/>
            <person name="Malas T.B."/>
            <person name="Moussa E."/>
            <person name="Panigrahi A."/>
            <person name="Vermont S.J."/>
            <person name="Otto T.D."/>
            <person name="Wastling J."/>
            <person name="Pain A."/>
        </authorList>
    </citation>
    <scope>NUCLEOTIDE SEQUENCE</scope>
    <source>
        <strain evidence="4">Liverpool</strain>
    </source>
</reference>
<feature type="compositionally biased region" description="Basic residues" evidence="2">
    <location>
        <begin position="433"/>
        <end position="465"/>
    </location>
</feature>
<gene>
    <name evidence="4" type="ORF">BN1204_006660</name>
    <name evidence="3" type="ORF">NCLIV_006660</name>
</gene>
<feature type="compositionally biased region" description="Basic and acidic residues" evidence="2">
    <location>
        <begin position="62"/>
        <end position="72"/>
    </location>
</feature>
<feature type="compositionally biased region" description="Basic and acidic residues" evidence="2">
    <location>
        <begin position="408"/>
        <end position="419"/>
    </location>
</feature>
<dbReference type="Proteomes" id="UP000007494">
    <property type="component" value="Chromosome II"/>
</dbReference>
<feature type="coiled-coil region" evidence="1">
    <location>
        <begin position="292"/>
        <end position="319"/>
    </location>
</feature>
<feature type="region of interest" description="Disordered" evidence="2">
    <location>
        <begin position="21"/>
        <end position="49"/>
    </location>
</feature>
<evidence type="ECO:0008006" key="6">
    <source>
        <dbReference type="Google" id="ProtNLM"/>
    </source>
</evidence>
<dbReference type="OMA" id="WYHCPPS"/>
<dbReference type="PANTHER" id="PTHR22093">
    <property type="entry name" value="LEUKOCYTE RECEPTOR CLUSTER LRC MEMBER 1"/>
    <property type="match status" value="1"/>
</dbReference>
<dbReference type="InterPro" id="IPR039875">
    <property type="entry name" value="LENG1-like"/>
</dbReference>
<sequence>MGGHGGLNILPQKRWHLYRHDNRLRVQRDEERERERQTQRRHAHEQRSMLDILTLLKRRKLEAAESAKARDSGEEEGAPTCGKREETQISRDRFTAQALEAETATATVSRDGLSTSARLAFSETRQTLCPPPHASSSPSRFLPGSIESGEKAVGRFLSVGVVSAVRRRGDTPPRVAFADSAPFFDGDFFPDGSPGEDCSRDGPASDLSAGLEVGAFSQKPAEIVRVCAPASSSFSSAASSSSSISNGGFRSAAADGSVVPTSARLYTAGRNAVSVLLDPAQNAGDRGGEASVARHVNLFSAEEKEMHKLEEQRRKYLQQAGYTPDSRSEFDSVIREALHAKPWYHCPPSSVSKPAKAPESLSANLSDHDALIQSRREQARAIAAGVVESVSRRLQAAGLPGADSAHACSEKERASDAEGPRGGCEVEESRALKEKKRLKLERKRAKEKARERRRQKEKKAKRKAREAREKKGVPVCVVISDEEASVLSISSTSEEDEQRRRGDTEEDDVCVCLGTPADSSADESDEALLFVESSDDVKADEMHGDRRGETRSPEPEAGRAEQRPEKDARQG</sequence>
<feature type="compositionally biased region" description="Basic and acidic residues" evidence="2">
    <location>
        <begin position="21"/>
        <end position="38"/>
    </location>
</feature>
<dbReference type="AlphaFoldDB" id="F0V900"/>
<organism evidence="3 5">
    <name type="scientific">Neospora caninum (strain Liverpool)</name>
    <dbReference type="NCBI Taxonomy" id="572307"/>
    <lineage>
        <taxon>Eukaryota</taxon>
        <taxon>Sar</taxon>
        <taxon>Alveolata</taxon>
        <taxon>Apicomplexa</taxon>
        <taxon>Conoidasida</taxon>
        <taxon>Coccidia</taxon>
        <taxon>Eucoccidiorida</taxon>
        <taxon>Eimeriorina</taxon>
        <taxon>Sarcocystidae</taxon>
        <taxon>Neospora</taxon>
    </lineage>
</organism>
<dbReference type="eggNOG" id="ENOG502SCDU">
    <property type="taxonomic scope" value="Eukaryota"/>
</dbReference>
<feature type="compositionally biased region" description="Basic and acidic residues" evidence="2">
    <location>
        <begin position="535"/>
        <end position="571"/>
    </location>
</feature>
<dbReference type="GeneID" id="13446249"/>
<dbReference type="OrthoDB" id="2159131at2759"/>